<dbReference type="Pfam" id="PF00534">
    <property type="entry name" value="Glycos_transf_1"/>
    <property type="match status" value="1"/>
</dbReference>
<name>B8HLJ4_CYAP4</name>
<protein>
    <submittedName>
        <fullName evidence="4">Glycosyl transferase group 1</fullName>
    </submittedName>
</protein>
<dbReference type="OrthoDB" id="9797829at2"/>
<proteinExistence type="predicted"/>
<dbReference type="SUPFAM" id="SSF53756">
    <property type="entry name" value="UDP-Glycosyltransferase/glycogen phosphorylase"/>
    <property type="match status" value="1"/>
</dbReference>
<evidence type="ECO:0000256" key="1">
    <source>
        <dbReference type="ARBA" id="ARBA00022679"/>
    </source>
</evidence>
<dbReference type="PANTHER" id="PTHR46401">
    <property type="entry name" value="GLYCOSYLTRANSFERASE WBBK-RELATED"/>
    <property type="match status" value="1"/>
</dbReference>
<keyword evidence="1 4" id="KW-0808">Transferase</keyword>
<accession>B8HLJ4</accession>
<dbReference type="EMBL" id="CP001344">
    <property type="protein sequence ID" value="ACL43482.1"/>
    <property type="molecule type" value="Genomic_DNA"/>
</dbReference>
<evidence type="ECO:0000259" key="3">
    <source>
        <dbReference type="Pfam" id="PF13439"/>
    </source>
</evidence>
<reference evidence="4" key="1">
    <citation type="submission" date="2009-01" db="EMBL/GenBank/DDBJ databases">
        <title>Complete sequence of chromosome Cyanothece sp. PCC 7425.</title>
        <authorList>
            <consortium name="US DOE Joint Genome Institute"/>
            <person name="Lucas S."/>
            <person name="Copeland A."/>
            <person name="Lapidus A."/>
            <person name="Glavina del Rio T."/>
            <person name="Dalin E."/>
            <person name="Tice H."/>
            <person name="Bruce D."/>
            <person name="Goodwin L."/>
            <person name="Pitluck S."/>
            <person name="Sims D."/>
            <person name="Meineke L."/>
            <person name="Brettin T."/>
            <person name="Detter J.C."/>
            <person name="Han C."/>
            <person name="Larimer F."/>
            <person name="Land M."/>
            <person name="Hauser L."/>
            <person name="Kyrpides N."/>
            <person name="Ovchinnikova G."/>
            <person name="Liberton M."/>
            <person name="Stoeckel J."/>
            <person name="Banerjee A."/>
            <person name="Singh A."/>
            <person name="Page L."/>
            <person name="Sato H."/>
            <person name="Zhao L."/>
            <person name="Sherman L."/>
            <person name="Pakrasi H."/>
            <person name="Richardson P."/>
        </authorList>
    </citation>
    <scope>NUCLEOTIDE SEQUENCE</scope>
    <source>
        <strain evidence="4">PCC 7425</strain>
    </source>
</reference>
<dbReference type="CDD" id="cd03809">
    <property type="entry name" value="GT4_MtfB-like"/>
    <property type="match status" value="1"/>
</dbReference>
<dbReference type="AlphaFoldDB" id="B8HLJ4"/>
<evidence type="ECO:0000259" key="2">
    <source>
        <dbReference type="Pfam" id="PF00534"/>
    </source>
</evidence>
<dbReference type="GO" id="GO:0016757">
    <property type="term" value="F:glycosyltransferase activity"/>
    <property type="evidence" value="ECO:0007669"/>
    <property type="project" value="InterPro"/>
</dbReference>
<dbReference type="CAZy" id="GT4">
    <property type="family name" value="Glycosyltransferase Family 4"/>
</dbReference>
<dbReference type="PANTHER" id="PTHR46401:SF2">
    <property type="entry name" value="GLYCOSYLTRANSFERASE WBBK-RELATED"/>
    <property type="match status" value="1"/>
</dbReference>
<dbReference type="Pfam" id="PF13439">
    <property type="entry name" value="Glyco_transf_4"/>
    <property type="match status" value="1"/>
</dbReference>
<dbReference type="InterPro" id="IPR028098">
    <property type="entry name" value="Glyco_trans_4-like_N"/>
</dbReference>
<dbReference type="Gene3D" id="3.40.50.2000">
    <property type="entry name" value="Glycogen Phosphorylase B"/>
    <property type="match status" value="2"/>
</dbReference>
<dbReference type="HOGENOM" id="CLU_009583_27_5_3"/>
<dbReference type="GO" id="GO:0009103">
    <property type="term" value="P:lipopolysaccharide biosynthetic process"/>
    <property type="evidence" value="ECO:0007669"/>
    <property type="project" value="TreeGrafter"/>
</dbReference>
<feature type="domain" description="Glycosyl transferase family 1" evidence="2">
    <location>
        <begin position="204"/>
        <end position="357"/>
    </location>
</feature>
<sequence length="392" mass="44129">MSARPPRIGIDFSGLDHLNLGNGQYRYAVTLIDALAKVPEVPAEFLVVGSRPDPVPELKPLFTQQSDRWHYHSLPSWSFKGAMYLDHLRYSSLAYTHRLDLWHSLHTFIPALLPCPIVVTAYDLMYELFEEYKPAIRSRPYQMYKWLIQHRVNHLLPISQTTANDLHLLWNIPRGKISVVPLGVDFTQAKSEQTGTSTVITPTTGLTILSPFNLEPRKNLSALLQALPRILNHYPNLKLILFGRAAWTAEREAGFHRLCQELSLSLNIILTGFISDAELAALYRQTTLFVFPTLYEGFGLPLLEAMAAGACVVARKHSSMAEIVADAGALVEPCDPDHLSAAILTLLDNPAQRQRLQHLGSERAREFTPEKMARQTWQVYQRVLDTSGSGQK</sequence>
<organism evidence="4">
    <name type="scientific">Cyanothece sp. (strain PCC 7425 / ATCC 29141)</name>
    <dbReference type="NCBI Taxonomy" id="395961"/>
    <lineage>
        <taxon>Bacteria</taxon>
        <taxon>Bacillati</taxon>
        <taxon>Cyanobacteriota</taxon>
        <taxon>Cyanophyceae</taxon>
        <taxon>Gomontiellales</taxon>
        <taxon>Cyanothecaceae</taxon>
        <taxon>Cyanothece</taxon>
    </lineage>
</organism>
<feature type="domain" description="Glycosyltransferase subfamily 4-like N-terminal" evidence="3">
    <location>
        <begin position="22"/>
        <end position="186"/>
    </location>
</feature>
<dbReference type="InterPro" id="IPR001296">
    <property type="entry name" value="Glyco_trans_1"/>
</dbReference>
<evidence type="ECO:0000313" key="4">
    <source>
        <dbReference type="EMBL" id="ACL43482.1"/>
    </source>
</evidence>
<dbReference type="KEGG" id="cyn:Cyan7425_1096"/>
<dbReference type="eggNOG" id="COG0438">
    <property type="taxonomic scope" value="Bacteria"/>
</dbReference>
<dbReference type="STRING" id="395961.Cyan7425_1096"/>
<gene>
    <name evidence="4" type="ordered locus">Cyan7425_1096</name>
</gene>